<dbReference type="Gene3D" id="3.10.50.40">
    <property type="match status" value="3"/>
</dbReference>
<dbReference type="InterPro" id="IPR011990">
    <property type="entry name" value="TPR-like_helical_dom_sf"/>
</dbReference>
<evidence type="ECO:0000256" key="3">
    <source>
        <dbReference type="ARBA" id="ARBA00022737"/>
    </source>
</evidence>
<dbReference type="FunFam" id="3.10.50.40:FF:000025">
    <property type="entry name" value="Peptidylprolyl isomerase"/>
    <property type="match status" value="1"/>
</dbReference>
<dbReference type="InterPro" id="IPR019734">
    <property type="entry name" value="TPR_rpt"/>
</dbReference>
<dbReference type="InterPro" id="IPR001179">
    <property type="entry name" value="PPIase_FKBP_dom"/>
</dbReference>
<dbReference type="SMART" id="SM00028">
    <property type="entry name" value="TPR"/>
    <property type="match status" value="2"/>
</dbReference>
<dbReference type="SUPFAM" id="SSF48452">
    <property type="entry name" value="TPR-like"/>
    <property type="match status" value="1"/>
</dbReference>
<dbReference type="EC" id="5.2.1.8" evidence="2 7"/>
<keyword evidence="3" id="KW-0677">Repeat</keyword>
<dbReference type="AlphaFoldDB" id="A0A9D4USD3"/>
<keyword evidence="4 8" id="KW-0802">TPR repeat</keyword>
<comment type="catalytic activity">
    <reaction evidence="1 7">
        <text>[protein]-peptidylproline (omega=180) = [protein]-peptidylproline (omega=0)</text>
        <dbReference type="Rhea" id="RHEA:16237"/>
        <dbReference type="Rhea" id="RHEA-COMP:10747"/>
        <dbReference type="Rhea" id="RHEA-COMP:10748"/>
        <dbReference type="ChEBI" id="CHEBI:83833"/>
        <dbReference type="ChEBI" id="CHEBI:83834"/>
        <dbReference type="EC" id="5.2.1.8"/>
    </reaction>
</comment>
<feature type="domain" description="PPIase FKBP-type" evidence="9">
    <location>
        <begin position="39"/>
        <end position="127"/>
    </location>
</feature>
<dbReference type="Pfam" id="PF00254">
    <property type="entry name" value="FKBP_C"/>
    <property type="match status" value="3"/>
</dbReference>
<dbReference type="InterPro" id="IPR050754">
    <property type="entry name" value="FKBP4/5/8-like"/>
</dbReference>
<keyword evidence="6 7" id="KW-0413">Isomerase</keyword>
<reference evidence="10" key="1">
    <citation type="submission" date="2021-01" db="EMBL/GenBank/DDBJ databases">
        <title>Adiantum capillus-veneris genome.</title>
        <authorList>
            <person name="Fang Y."/>
            <person name="Liao Q."/>
        </authorList>
    </citation>
    <scope>NUCLEOTIDE SEQUENCE</scope>
    <source>
        <strain evidence="10">H3</strain>
        <tissue evidence="10">Leaf</tissue>
    </source>
</reference>
<dbReference type="OrthoDB" id="1902587at2759"/>
<evidence type="ECO:0000256" key="4">
    <source>
        <dbReference type="ARBA" id="ARBA00022803"/>
    </source>
</evidence>
<gene>
    <name evidence="10" type="ORF">GOP47_0011144</name>
</gene>
<evidence type="ECO:0000313" key="11">
    <source>
        <dbReference type="Proteomes" id="UP000886520"/>
    </source>
</evidence>
<dbReference type="GO" id="GO:0003755">
    <property type="term" value="F:peptidyl-prolyl cis-trans isomerase activity"/>
    <property type="evidence" value="ECO:0007669"/>
    <property type="project" value="UniProtKB-KW"/>
</dbReference>
<dbReference type="FunFam" id="1.25.40.10:FF:000008">
    <property type="entry name" value="Peptidylprolyl isomerase"/>
    <property type="match status" value="1"/>
</dbReference>
<feature type="domain" description="PPIase FKBP-type" evidence="9">
    <location>
        <begin position="274"/>
        <end position="365"/>
    </location>
</feature>
<comment type="caution">
    <text evidence="10">The sequence shown here is derived from an EMBL/GenBank/DDBJ whole genome shotgun (WGS) entry which is preliminary data.</text>
</comment>
<dbReference type="PROSITE" id="PS50059">
    <property type="entry name" value="FKBP_PPIASE"/>
    <property type="match status" value="3"/>
</dbReference>
<protein>
    <recommendedName>
        <fullName evidence="2 7">peptidylprolyl isomerase</fullName>
        <ecNumber evidence="2 7">5.2.1.8</ecNumber>
    </recommendedName>
</protein>
<evidence type="ECO:0000256" key="5">
    <source>
        <dbReference type="ARBA" id="ARBA00023110"/>
    </source>
</evidence>
<dbReference type="Proteomes" id="UP000886520">
    <property type="component" value="Chromosome 11"/>
</dbReference>
<evidence type="ECO:0000256" key="7">
    <source>
        <dbReference type="PROSITE-ProRule" id="PRU00277"/>
    </source>
</evidence>
<evidence type="ECO:0000256" key="6">
    <source>
        <dbReference type="ARBA" id="ARBA00023235"/>
    </source>
</evidence>
<dbReference type="PANTHER" id="PTHR46512">
    <property type="entry name" value="PEPTIDYLPROLYL ISOMERASE"/>
    <property type="match status" value="1"/>
</dbReference>
<keyword evidence="5 7" id="KW-0697">Rotamase</keyword>
<dbReference type="PANTHER" id="PTHR46512:SF9">
    <property type="entry name" value="PEPTIDYLPROLYL ISOMERASE"/>
    <property type="match status" value="1"/>
</dbReference>
<dbReference type="Gene3D" id="1.25.40.10">
    <property type="entry name" value="Tetratricopeptide repeat domain"/>
    <property type="match status" value="1"/>
</dbReference>
<evidence type="ECO:0000259" key="9">
    <source>
        <dbReference type="PROSITE" id="PS50059"/>
    </source>
</evidence>
<feature type="repeat" description="TPR" evidence="8">
    <location>
        <begin position="465"/>
        <end position="498"/>
    </location>
</feature>
<evidence type="ECO:0000313" key="10">
    <source>
        <dbReference type="EMBL" id="KAI5073131.1"/>
    </source>
</evidence>
<keyword evidence="11" id="KW-1185">Reference proteome</keyword>
<evidence type="ECO:0000256" key="2">
    <source>
        <dbReference type="ARBA" id="ARBA00013194"/>
    </source>
</evidence>
<accession>A0A9D4USD3</accession>
<dbReference type="EMBL" id="JABFUD020000011">
    <property type="protein sequence ID" value="KAI5073131.1"/>
    <property type="molecule type" value="Genomic_DNA"/>
</dbReference>
<organism evidence="10 11">
    <name type="scientific">Adiantum capillus-veneris</name>
    <name type="common">Maidenhair fern</name>
    <dbReference type="NCBI Taxonomy" id="13818"/>
    <lineage>
        <taxon>Eukaryota</taxon>
        <taxon>Viridiplantae</taxon>
        <taxon>Streptophyta</taxon>
        <taxon>Embryophyta</taxon>
        <taxon>Tracheophyta</taxon>
        <taxon>Polypodiopsida</taxon>
        <taxon>Polypodiidae</taxon>
        <taxon>Polypodiales</taxon>
        <taxon>Pteridineae</taxon>
        <taxon>Pteridaceae</taxon>
        <taxon>Vittarioideae</taxon>
        <taxon>Adiantum</taxon>
    </lineage>
</organism>
<feature type="domain" description="PPIase FKBP-type" evidence="9">
    <location>
        <begin position="155"/>
        <end position="246"/>
    </location>
</feature>
<dbReference type="FunFam" id="3.10.50.40:FF:000017">
    <property type="entry name" value="Peptidylprolyl isomerase"/>
    <property type="match status" value="1"/>
</dbReference>
<proteinExistence type="predicted"/>
<evidence type="ECO:0000256" key="8">
    <source>
        <dbReference type="PROSITE-ProRule" id="PRU00339"/>
    </source>
</evidence>
<dbReference type="SUPFAM" id="SSF54534">
    <property type="entry name" value="FKBP-like"/>
    <property type="match status" value="3"/>
</dbReference>
<dbReference type="InterPro" id="IPR046357">
    <property type="entry name" value="PPIase_dom_sf"/>
</dbReference>
<name>A0A9D4USD3_ADICA</name>
<evidence type="ECO:0000256" key="1">
    <source>
        <dbReference type="ARBA" id="ARBA00000971"/>
    </source>
</evidence>
<dbReference type="PROSITE" id="PS50005">
    <property type="entry name" value="TPR"/>
    <property type="match status" value="1"/>
</dbReference>
<sequence length="543" mass="60492">MALELSPLQKEGEEREIGELGLKKKLVKAGVGYFKPETGDEVSVHYIGTLQDGSKFDSSRDRGKPFVFKLGQGEVILGWDQGIPTMRKGERAILTIPPELAYGSPGSPPVIPPDATLVFDVELLSWATVRDVCRDGGILKRIVKEGVGWATPKDADEVIVKYEVRLDDGTIVAKTSDLGTQFYVRDGHFCPAVARAIKTMKRGEVVSLSVKPQYAFGEKGTSGSYQHSKVPPYANLTIDLELFTWKSVEIVVDNENVVKKILKVGEGYEKPKDGSIVCVKYVGKLVDGTIFEKKGLTGEPFEFTIDGDQVVLGLDVAVTKMKKGEIASITILPAYGFGAVETRRDLAVVPPNSTLVYEVELISFTKEKDFWQMNAAEKLEAAAKKKEEGNGFFKVGKYWRAAKRYEGAARYIEQDKPFSEDEKQQAQALKISCYLNCAACKLKLNEFRVAVDLCSRVLELEPENLKALYRRLQAYIQVGELDLAESDIQKAFLIDPDNREVKLELKKLRQIESQYQKKSAEMFENLFSRMNKVDIAKKSGPGK</sequence>